<proteinExistence type="predicted"/>
<sequence>MDAYATAGCCRQSPCAGVAGTYPRSSSQPKIPLSVRCNPVVSRFADEGHLWYYSAGGRRIRCGVKSETLRSDVKVKDKETSKLMKKRLKLLKNLSRDLFTMTQIGFGFDCADGCDLPDREREKAISGAAEALLAQLQELKTKVKDEKCRDSSSSSSSESSNSDCKGSINMNRTKHKPGLLPDSQPLFNQESLYSLSKPAIDEGTISFKNPDSQPLFNQESVYSLSKPVIDESTGPELGIQARKIEVCMGGKCKKSGAQAILEELQSAVGIEGAVCGSKCMGKCKVGPNVRLSSATDDLCIGVGVQDVSLIASGFLRGKGKELVAS</sequence>
<name>A0A328DNW8_9ASTE</name>
<comment type="caution">
    <text evidence="2">The sequence shown here is derived from an EMBL/GenBank/DDBJ whole genome shotgun (WGS) entry which is preliminary data.</text>
</comment>
<reference evidence="2 3" key="1">
    <citation type="submission" date="2018-06" db="EMBL/GenBank/DDBJ databases">
        <title>The Genome of Cuscuta australis (Dodder) Provides Insight into the Evolution of Plant Parasitism.</title>
        <authorList>
            <person name="Liu H."/>
        </authorList>
    </citation>
    <scope>NUCLEOTIDE SEQUENCE [LARGE SCALE GENOMIC DNA]</scope>
    <source>
        <strain evidence="3">cv. Yunnan</strain>
        <tissue evidence="2">Vines</tissue>
    </source>
</reference>
<feature type="compositionally biased region" description="Low complexity" evidence="1">
    <location>
        <begin position="151"/>
        <end position="162"/>
    </location>
</feature>
<accession>A0A328DNW8</accession>
<evidence type="ECO:0008006" key="4">
    <source>
        <dbReference type="Google" id="ProtNLM"/>
    </source>
</evidence>
<keyword evidence="3" id="KW-1185">Reference proteome</keyword>
<dbReference type="EMBL" id="NQVE01000129">
    <property type="protein sequence ID" value="RAL45703.1"/>
    <property type="molecule type" value="Genomic_DNA"/>
</dbReference>
<dbReference type="InterPro" id="IPR036249">
    <property type="entry name" value="Thioredoxin-like_sf"/>
</dbReference>
<gene>
    <name evidence="2" type="ORF">DM860_009567</name>
</gene>
<dbReference type="AlphaFoldDB" id="A0A328DNW8"/>
<dbReference type="SUPFAM" id="SSF52833">
    <property type="entry name" value="Thioredoxin-like"/>
    <property type="match status" value="1"/>
</dbReference>
<evidence type="ECO:0000313" key="2">
    <source>
        <dbReference type="EMBL" id="RAL45703.1"/>
    </source>
</evidence>
<dbReference type="CDD" id="cd02980">
    <property type="entry name" value="TRX_Fd_family"/>
    <property type="match status" value="1"/>
</dbReference>
<dbReference type="Proteomes" id="UP000249390">
    <property type="component" value="Unassembled WGS sequence"/>
</dbReference>
<protein>
    <recommendedName>
        <fullName evidence="4">Diacylglycerol O-acyltransferase 3, cytosolic</fullName>
    </recommendedName>
</protein>
<dbReference type="Gene3D" id="3.40.30.10">
    <property type="entry name" value="Glutaredoxin"/>
    <property type="match status" value="1"/>
</dbReference>
<evidence type="ECO:0000256" key="1">
    <source>
        <dbReference type="SAM" id="MobiDB-lite"/>
    </source>
</evidence>
<organism evidence="2 3">
    <name type="scientific">Cuscuta australis</name>
    <dbReference type="NCBI Taxonomy" id="267555"/>
    <lineage>
        <taxon>Eukaryota</taxon>
        <taxon>Viridiplantae</taxon>
        <taxon>Streptophyta</taxon>
        <taxon>Embryophyta</taxon>
        <taxon>Tracheophyta</taxon>
        <taxon>Spermatophyta</taxon>
        <taxon>Magnoliopsida</taxon>
        <taxon>eudicotyledons</taxon>
        <taxon>Gunneridae</taxon>
        <taxon>Pentapetalae</taxon>
        <taxon>asterids</taxon>
        <taxon>lamiids</taxon>
        <taxon>Solanales</taxon>
        <taxon>Convolvulaceae</taxon>
        <taxon>Cuscuteae</taxon>
        <taxon>Cuscuta</taxon>
        <taxon>Cuscuta subgen. Grammica</taxon>
        <taxon>Cuscuta sect. Cleistogrammica</taxon>
    </lineage>
</organism>
<feature type="region of interest" description="Disordered" evidence="1">
    <location>
        <begin position="144"/>
        <end position="184"/>
    </location>
</feature>
<evidence type="ECO:0000313" key="3">
    <source>
        <dbReference type="Proteomes" id="UP000249390"/>
    </source>
</evidence>